<accession>A0A1Y2D907</accession>
<reference evidence="1 2" key="1">
    <citation type="submission" date="2016-07" db="EMBL/GenBank/DDBJ databases">
        <title>Pervasive Adenine N6-methylation of Active Genes in Fungi.</title>
        <authorList>
            <consortium name="DOE Joint Genome Institute"/>
            <person name="Mondo S.J."/>
            <person name="Dannebaum R.O."/>
            <person name="Kuo R.C."/>
            <person name="Labutti K."/>
            <person name="Haridas S."/>
            <person name="Kuo A."/>
            <person name="Salamov A."/>
            <person name="Ahrendt S.R."/>
            <person name="Lipzen A."/>
            <person name="Sullivan W."/>
            <person name="Andreopoulos W.B."/>
            <person name="Clum A."/>
            <person name="Lindquist E."/>
            <person name="Daum C."/>
            <person name="Ramamoorthy G.K."/>
            <person name="Gryganskyi A."/>
            <person name="Culley D."/>
            <person name="Magnuson J.K."/>
            <person name="James T.Y."/>
            <person name="O'Malley M.A."/>
            <person name="Stajich J.E."/>
            <person name="Spatafora J.W."/>
            <person name="Visel A."/>
            <person name="Grigoriev I.V."/>
        </authorList>
    </citation>
    <scope>NUCLEOTIDE SEQUENCE [LARGE SCALE GENOMIC DNA]</scope>
    <source>
        <strain evidence="1 2">CBS 129021</strain>
    </source>
</reference>
<proteinExistence type="predicted"/>
<name>A0A1Y2D907_9PEZI</name>
<dbReference type="RefSeq" id="XP_040709722.1">
    <property type="nucleotide sequence ID" value="XM_040864602.1"/>
</dbReference>
<keyword evidence="2" id="KW-1185">Reference proteome</keyword>
<dbReference type="InParanoid" id="A0A1Y2D907"/>
<protein>
    <submittedName>
        <fullName evidence="1">Uncharacterized protein</fullName>
    </submittedName>
</protein>
<sequence>MEATLLRLCVRYIVLKEIDASVPDVPDIVKLCSAGSMRLHIWKEQYDRPDCIVTPKTDYSDWRYDPLAVFFIFGTQDAMRKLLQDHDTGSMAFLRESGFRAAE</sequence>
<evidence type="ECO:0000313" key="2">
    <source>
        <dbReference type="Proteomes" id="UP000193689"/>
    </source>
</evidence>
<gene>
    <name evidence="1" type="ORF">BCR38DRAFT_491002</name>
</gene>
<organism evidence="1 2">
    <name type="scientific">Pseudomassariella vexata</name>
    <dbReference type="NCBI Taxonomy" id="1141098"/>
    <lineage>
        <taxon>Eukaryota</taxon>
        <taxon>Fungi</taxon>
        <taxon>Dikarya</taxon>
        <taxon>Ascomycota</taxon>
        <taxon>Pezizomycotina</taxon>
        <taxon>Sordariomycetes</taxon>
        <taxon>Xylariomycetidae</taxon>
        <taxon>Amphisphaeriales</taxon>
        <taxon>Pseudomassariaceae</taxon>
        <taxon>Pseudomassariella</taxon>
    </lineage>
</organism>
<dbReference type="OrthoDB" id="62952at2759"/>
<evidence type="ECO:0000313" key="1">
    <source>
        <dbReference type="EMBL" id="ORY55664.1"/>
    </source>
</evidence>
<dbReference type="AlphaFoldDB" id="A0A1Y2D907"/>
<comment type="caution">
    <text evidence="1">The sequence shown here is derived from an EMBL/GenBank/DDBJ whole genome shotgun (WGS) entry which is preliminary data.</text>
</comment>
<dbReference type="GeneID" id="63780814"/>
<dbReference type="Proteomes" id="UP000193689">
    <property type="component" value="Unassembled WGS sequence"/>
</dbReference>
<dbReference type="EMBL" id="MCFJ01000026">
    <property type="protein sequence ID" value="ORY55664.1"/>
    <property type="molecule type" value="Genomic_DNA"/>
</dbReference>
<dbReference type="STRING" id="1141098.A0A1Y2D907"/>